<organism evidence="1 2">
    <name type="scientific">Clostridium mobile</name>
    <dbReference type="NCBI Taxonomy" id="2841512"/>
    <lineage>
        <taxon>Bacteria</taxon>
        <taxon>Bacillati</taxon>
        <taxon>Bacillota</taxon>
        <taxon>Clostridia</taxon>
        <taxon>Eubacteriales</taxon>
        <taxon>Clostridiaceae</taxon>
        <taxon>Clostridium</taxon>
    </lineage>
</organism>
<evidence type="ECO:0000313" key="2">
    <source>
        <dbReference type="Proteomes" id="UP000726170"/>
    </source>
</evidence>
<dbReference type="EMBL" id="JAHLQF010000004">
    <property type="protein sequence ID" value="MBU5485984.1"/>
    <property type="molecule type" value="Genomic_DNA"/>
</dbReference>
<proteinExistence type="predicted"/>
<sequence length="99" mass="11233">MNKNLTTLVKGIENEVKDFFTDLRGKAIVIDYVAGIQNIDFINNCFITETESEIIFEDEYTERSPIVFSKDIIDNIEVDVLVGQAYISMGNIEVMIYAA</sequence>
<evidence type="ECO:0000313" key="1">
    <source>
        <dbReference type="EMBL" id="MBU5485984.1"/>
    </source>
</evidence>
<reference evidence="1 2" key="1">
    <citation type="submission" date="2021-06" db="EMBL/GenBank/DDBJ databases">
        <authorList>
            <person name="Sun Q."/>
            <person name="Li D."/>
        </authorList>
    </citation>
    <scope>NUCLEOTIDE SEQUENCE [LARGE SCALE GENOMIC DNA]</scope>
    <source>
        <strain evidence="1 2">MSJ-11</strain>
    </source>
</reference>
<name>A0ABS6EL94_9CLOT</name>
<keyword evidence="2" id="KW-1185">Reference proteome</keyword>
<dbReference type="RefSeq" id="WP_216440580.1">
    <property type="nucleotide sequence ID" value="NZ_JAHLQF010000004.1"/>
</dbReference>
<gene>
    <name evidence="1" type="ORF">KQI86_16810</name>
</gene>
<protein>
    <submittedName>
        <fullName evidence="1">Uncharacterized protein</fullName>
    </submittedName>
</protein>
<accession>A0ABS6EL94</accession>
<comment type="caution">
    <text evidence="1">The sequence shown here is derived from an EMBL/GenBank/DDBJ whole genome shotgun (WGS) entry which is preliminary data.</text>
</comment>
<dbReference type="Proteomes" id="UP000726170">
    <property type="component" value="Unassembled WGS sequence"/>
</dbReference>